<reference evidence="1" key="1">
    <citation type="submission" date="2019-12" db="EMBL/GenBank/DDBJ databases">
        <title>Genome sequencing and annotation of Brassica cretica.</title>
        <authorList>
            <person name="Studholme D.J."/>
            <person name="Sarris P."/>
        </authorList>
    </citation>
    <scope>NUCLEOTIDE SEQUENCE</scope>
    <source>
        <strain evidence="1">PFS-109/04</strain>
        <tissue evidence="1">Leaf</tissue>
    </source>
</reference>
<protein>
    <submittedName>
        <fullName evidence="1">Uncharacterized protein</fullName>
    </submittedName>
</protein>
<proteinExistence type="predicted"/>
<dbReference type="EMBL" id="QGKX02002183">
    <property type="protein sequence ID" value="KAF3487802.1"/>
    <property type="molecule type" value="Genomic_DNA"/>
</dbReference>
<name>A0A8S9N2A1_BRACR</name>
<gene>
    <name evidence="1" type="ORF">F2Q69_00054954</name>
</gene>
<dbReference type="Proteomes" id="UP000712600">
    <property type="component" value="Unassembled WGS sequence"/>
</dbReference>
<dbReference type="AlphaFoldDB" id="A0A8S9N2A1"/>
<organism evidence="1 2">
    <name type="scientific">Brassica cretica</name>
    <name type="common">Mustard</name>
    <dbReference type="NCBI Taxonomy" id="69181"/>
    <lineage>
        <taxon>Eukaryota</taxon>
        <taxon>Viridiplantae</taxon>
        <taxon>Streptophyta</taxon>
        <taxon>Embryophyta</taxon>
        <taxon>Tracheophyta</taxon>
        <taxon>Spermatophyta</taxon>
        <taxon>Magnoliopsida</taxon>
        <taxon>eudicotyledons</taxon>
        <taxon>Gunneridae</taxon>
        <taxon>Pentapetalae</taxon>
        <taxon>rosids</taxon>
        <taxon>malvids</taxon>
        <taxon>Brassicales</taxon>
        <taxon>Brassicaceae</taxon>
        <taxon>Brassiceae</taxon>
        <taxon>Brassica</taxon>
    </lineage>
</organism>
<sequence length="136" mass="14821">MDEETRSSSRIRSQSRDSEDITIETLPWCRSTPARLDRLDLIQANSSPKVPHITKIPMADFIPNYLSSDLGPQLLLVGPEKVSIDSNNGVSIDTPFNLSIVTTNELSIDEPSNLPGELCTGLTCLLGLDKSSSACF</sequence>
<comment type="caution">
    <text evidence="1">The sequence shown here is derived from an EMBL/GenBank/DDBJ whole genome shotgun (WGS) entry which is preliminary data.</text>
</comment>
<accession>A0A8S9N2A1</accession>
<evidence type="ECO:0000313" key="1">
    <source>
        <dbReference type="EMBL" id="KAF3487802.1"/>
    </source>
</evidence>
<evidence type="ECO:0000313" key="2">
    <source>
        <dbReference type="Proteomes" id="UP000712600"/>
    </source>
</evidence>